<evidence type="ECO:0000313" key="1">
    <source>
        <dbReference type="EMBL" id="KKN54691.1"/>
    </source>
</evidence>
<gene>
    <name evidence="1" type="ORF">LCGC14_0589600</name>
</gene>
<reference evidence="1" key="1">
    <citation type="journal article" date="2015" name="Nature">
        <title>Complex archaea that bridge the gap between prokaryotes and eukaryotes.</title>
        <authorList>
            <person name="Spang A."/>
            <person name="Saw J.H."/>
            <person name="Jorgensen S.L."/>
            <person name="Zaremba-Niedzwiedzka K."/>
            <person name="Martijn J."/>
            <person name="Lind A.E."/>
            <person name="van Eijk R."/>
            <person name="Schleper C."/>
            <person name="Guy L."/>
            <person name="Ettema T.J."/>
        </authorList>
    </citation>
    <scope>NUCLEOTIDE SEQUENCE</scope>
</reference>
<comment type="caution">
    <text evidence="1">The sequence shown here is derived from an EMBL/GenBank/DDBJ whole genome shotgun (WGS) entry which is preliminary data.</text>
</comment>
<organism evidence="1">
    <name type="scientific">marine sediment metagenome</name>
    <dbReference type="NCBI Taxonomy" id="412755"/>
    <lineage>
        <taxon>unclassified sequences</taxon>
        <taxon>metagenomes</taxon>
        <taxon>ecological metagenomes</taxon>
    </lineage>
</organism>
<proteinExistence type="predicted"/>
<dbReference type="EMBL" id="LAZR01000917">
    <property type="protein sequence ID" value="KKN54691.1"/>
    <property type="molecule type" value="Genomic_DNA"/>
</dbReference>
<protein>
    <submittedName>
        <fullName evidence="1">Uncharacterized protein</fullName>
    </submittedName>
</protein>
<name>A0A0F9U004_9ZZZZ</name>
<dbReference type="AlphaFoldDB" id="A0A0F9U004"/>
<accession>A0A0F9U004</accession>
<sequence>MFELTPMPASEFPRDFDLTPCMVEKTSNESTTQAMIDAGIIPLGIVQLGLQAKHKKGFSENG</sequence>